<dbReference type="InterPro" id="IPR036397">
    <property type="entry name" value="RNaseH_sf"/>
</dbReference>
<dbReference type="InterPro" id="IPR025898">
    <property type="entry name" value="Tc3_transposase_DNA-bd_dom"/>
</dbReference>
<evidence type="ECO:0000256" key="1">
    <source>
        <dbReference type="SAM" id="MobiDB-lite"/>
    </source>
</evidence>
<organism evidence="3 6">
    <name type="scientific">Phytophthora cactorum</name>
    <dbReference type="NCBI Taxonomy" id="29920"/>
    <lineage>
        <taxon>Eukaryota</taxon>
        <taxon>Sar</taxon>
        <taxon>Stramenopiles</taxon>
        <taxon>Oomycota</taxon>
        <taxon>Peronosporomycetes</taxon>
        <taxon>Peronosporales</taxon>
        <taxon>Peronosporaceae</taxon>
        <taxon>Phytophthora</taxon>
    </lineage>
</organism>
<dbReference type="Proteomes" id="UP000774804">
    <property type="component" value="Unassembled WGS sequence"/>
</dbReference>
<dbReference type="Gene3D" id="1.10.10.60">
    <property type="entry name" value="Homeodomain-like"/>
    <property type="match status" value="1"/>
</dbReference>
<sequence length="284" mass="32412">MGRGTALTNEEYWWVIGLHDGGVSLREIARRTGRSRSASLRAIKRERGPQSDDRGERPKAGRRSVLSYREVRQVVRAAASGDYFAAELKTKFRVTASVRTIQRLLENVDHLVYTKMDRTLPLTAAHKSARMAWAEERMLNPEFNFDGPDGYKFYWHDLRQPTQSYVRRQSGGGSVMVWGAFSDKGKSKLAILRGQQNSDYVFQHVNTMVWPARSPDCNPIENVWSAMASRVYTHRCQYGNVDQLEAATFAAWDSIEQEYLLKLLKSMPRRCLAVIKGKGALTKY</sequence>
<dbReference type="GO" id="GO:0003677">
    <property type="term" value="F:DNA binding"/>
    <property type="evidence" value="ECO:0007669"/>
    <property type="project" value="InterPro"/>
</dbReference>
<dbReference type="AlphaFoldDB" id="A0A8T0Z9P7"/>
<dbReference type="EMBL" id="RCMI01000991">
    <property type="protein sequence ID" value="KAG2892680.1"/>
    <property type="molecule type" value="Genomic_DNA"/>
</dbReference>
<dbReference type="PANTHER" id="PTHR23022">
    <property type="entry name" value="TRANSPOSABLE ELEMENT-RELATED"/>
    <property type="match status" value="1"/>
</dbReference>
<dbReference type="SUPFAM" id="SSF46689">
    <property type="entry name" value="Homeodomain-like"/>
    <property type="match status" value="1"/>
</dbReference>
<dbReference type="Gene3D" id="3.30.420.10">
    <property type="entry name" value="Ribonuclease H-like superfamily/Ribonuclease H"/>
    <property type="match status" value="2"/>
</dbReference>
<dbReference type="Proteomes" id="UP000697107">
    <property type="component" value="Unassembled WGS sequence"/>
</dbReference>
<evidence type="ECO:0000259" key="2">
    <source>
        <dbReference type="Pfam" id="PF11427"/>
    </source>
</evidence>
<evidence type="ECO:0000313" key="4">
    <source>
        <dbReference type="EMBL" id="KAG2892680.1"/>
    </source>
</evidence>
<gene>
    <name evidence="3" type="ORF">PC113_g9342</name>
    <name evidence="4" type="ORF">PC115_g18726</name>
    <name evidence="5" type="ORF">PC118_g19263</name>
</gene>
<dbReference type="InterPro" id="IPR052338">
    <property type="entry name" value="Transposase_5"/>
</dbReference>
<feature type="region of interest" description="Disordered" evidence="1">
    <location>
        <begin position="36"/>
        <end position="62"/>
    </location>
</feature>
<evidence type="ECO:0000313" key="6">
    <source>
        <dbReference type="Proteomes" id="UP000735874"/>
    </source>
</evidence>
<dbReference type="Proteomes" id="UP000735874">
    <property type="component" value="Unassembled WGS sequence"/>
</dbReference>
<dbReference type="VEuPathDB" id="FungiDB:PC110_g22770"/>
<evidence type="ECO:0000313" key="5">
    <source>
        <dbReference type="EMBL" id="KAG2966318.1"/>
    </source>
</evidence>
<proteinExistence type="predicted"/>
<dbReference type="PANTHER" id="PTHR23022:SF129">
    <property type="entry name" value="TRANSPOSABLE ELEMENT TC3 TRANSPOSASE"/>
    <property type="match status" value="1"/>
</dbReference>
<comment type="caution">
    <text evidence="3">The sequence shown here is derived from an EMBL/GenBank/DDBJ whole genome shotgun (WGS) entry which is preliminary data.</text>
</comment>
<reference evidence="3" key="1">
    <citation type="submission" date="2018-10" db="EMBL/GenBank/DDBJ databases">
        <title>Effector identification in a new, highly contiguous assembly of the strawberry crown rot pathogen Phytophthora cactorum.</title>
        <authorList>
            <person name="Armitage A.D."/>
            <person name="Nellist C.F."/>
            <person name="Bates H."/>
            <person name="Vickerstaff R.J."/>
            <person name="Harrison R.J."/>
        </authorList>
    </citation>
    <scope>NUCLEOTIDE SEQUENCE</scope>
    <source>
        <strain evidence="3">15-7</strain>
        <strain evidence="4">4032</strain>
        <strain evidence="5">P415</strain>
    </source>
</reference>
<feature type="compositionally biased region" description="Basic and acidic residues" evidence="1">
    <location>
        <begin position="43"/>
        <end position="59"/>
    </location>
</feature>
<name>A0A8T0Z9P7_9STRA</name>
<dbReference type="InterPro" id="IPR009057">
    <property type="entry name" value="Homeodomain-like_sf"/>
</dbReference>
<dbReference type="EMBL" id="RCMG01000233">
    <property type="protein sequence ID" value="KAG2858957.1"/>
    <property type="molecule type" value="Genomic_DNA"/>
</dbReference>
<feature type="domain" description="Tc3 transposase DNA binding" evidence="2">
    <location>
        <begin position="3"/>
        <end position="37"/>
    </location>
</feature>
<protein>
    <recommendedName>
        <fullName evidence="2">Tc3 transposase DNA binding domain-containing protein</fullName>
    </recommendedName>
</protein>
<accession>A0A8T0Z9P7</accession>
<evidence type="ECO:0000313" key="3">
    <source>
        <dbReference type="EMBL" id="KAG2858957.1"/>
    </source>
</evidence>
<dbReference type="Pfam" id="PF11427">
    <property type="entry name" value="HTH_Tnp_Tc3_1"/>
    <property type="match status" value="1"/>
</dbReference>
<dbReference type="EMBL" id="RCML01001029">
    <property type="protein sequence ID" value="KAG2966318.1"/>
    <property type="molecule type" value="Genomic_DNA"/>
</dbReference>